<dbReference type="SUPFAM" id="SSF52047">
    <property type="entry name" value="RNI-like"/>
    <property type="match status" value="1"/>
</dbReference>
<dbReference type="Gene3D" id="3.80.10.10">
    <property type="entry name" value="Ribonuclease Inhibitor"/>
    <property type="match status" value="1"/>
</dbReference>
<name>A0A9N7MGT8_STRHE</name>
<dbReference type="SUPFAM" id="SSF81383">
    <property type="entry name" value="F-box domain"/>
    <property type="match status" value="1"/>
</dbReference>
<feature type="domain" description="At1g61320/AtMIF1 LRR" evidence="2">
    <location>
        <begin position="143"/>
        <end position="386"/>
    </location>
</feature>
<gene>
    <name evidence="3" type="ORF">SHERM_09881</name>
</gene>
<evidence type="ECO:0000313" key="3">
    <source>
        <dbReference type="EMBL" id="CAA0807008.1"/>
    </source>
</evidence>
<organism evidence="3 4">
    <name type="scientific">Striga hermonthica</name>
    <name type="common">Purple witchweed</name>
    <name type="synonym">Buchnera hermonthica</name>
    <dbReference type="NCBI Taxonomy" id="68872"/>
    <lineage>
        <taxon>Eukaryota</taxon>
        <taxon>Viridiplantae</taxon>
        <taxon>Streptophyta</taxon>
        <taxon>Embryophyta</taxon>
        <taxon>Tracheophyta</taxon>
        <taxon>Spermatophyta</taxon>
        <taxon>Magnoliopsida</taxon>
        <taxon>eudicotyledons</taxon>
        <taxon>Gunneridae</taxon>
        <taxon>Pentapetalae</taxon>
        <taxon>asterids</taxon>
        <taxon>lamiids</taxon>
        <taxon>Lamiales</taxon>
        <taxon>Orobanchaceae</taxon>
        <taxon>Buchnereae</taxon>
        <taxon>Striga</taxon>
    </lineage>
</organism>
<dbReference type="OrthoDB" id="613853at2759"/>
<feature type="non-terminal residue" evidence="3">
    <location>
        <position position="1"/>
    </location>
</feature>
<dbReference type="InterPro" id="IPR053772">
    <property type="entry name" value="At1g61320/At1g61330-like"/>
</dbReference>
<sequence length="394" mass="44953">MESRIKCLRNSMDRLPDELIIYIVSLLPLKEAIRTSVLARKWQFFWISNTMLDFDASLSIREFKNNRRSLSSERIRYTEQVNRLLSLHSGESIDKFRISFDLDISSARDIDRWIKFAFAKRVKRLALEFVQPGLYRYGQYTFPKQGLPVCESLVSLVLCKVAIDGETLECFISNCPLLEELHVEDANCLRSLKVSCCPNRLRRLAIIDCLDLRRLDICSPDLVSFTLDASEIAVTLKSVSSIVDLTLGALWPCKLSTYLFRISGCLARLETLTLHTSIIQEIEEMDFPNLPSLKKLSIEVKGVGCWSIRCFVPLIYAAPMLSEAVFKLKPSVLKPRSIRRPNIGKRRHDCLKVFEIIGFEGTAVDIELSLYVLESAFSLEKVVINGRTKTGDQI</sequence>
<evidence type="ECO:0008006" key="5">
    <source>
        <dbReference type="Google" id="ProtNLM"/>
    </source>
</evidence>
<dbReference type="PANTHER" id="PTHR34145:SF68">
    <property type="entry name" value="FBD DOMAIN-CONTAINING PROTEIN"/>
    <property type="match status" value="1"/>
</dbReference>
<dbReference type="InterPro" id="IPR032675">
    <property type="entry name" value="LRR_dom_sf"/>
</dbReference>
<evidence type="ECO:0000259" key="1">
    <source>
        <dbReference type="Pfam" id="PF00646"/>
    </source>
</evidence>
<comment type="caution">
    <text evidence="3">The sequence shown here is derived from an EMBL/GenBank/DDBJ whole genome shotgun (WGS) entry which is preliminary data.</text>
</comment>
<protein>
    <recommendedName>
        <fullName evidence="5">F-box domain-containing protein</fullName>
    </recommendedName>
</protein>
<dbReference type="Pfam" id="PF00646">
    <property type="entry name" value="F-box"/>
    <property type="match status" value="1"/>
</dbReference>
<dbReference type="InterPro" id="IPR001810">
    <property type="entry name" value="F-box_dom"/>
</dbReference>
<evidence type="ECO:0000313" key="4">
    <source>
        <dbReference type="Proteomes" id="UP001153555"/>
    </source>
</evidence>
<dbReference type="InterPro" id="IPR055357">
    <property type="entry name" value="LRR_At1g61320_AtMIF1"/>
</dbReference>
<dbReference type="PANTHER" id="PTHR34145">
    <property type="entry name" value="OS02G0105600 PROTEIN"/>
    <property type="match status" value="1"/>
</dbReference>
<dbReference type="EMBL" id="CACSLK010000984">
    <property type="protein sequence ID" value="CAA0807008.1"/>
    <property type="molecule type" value="Genomic_DNA"/>
</dbReference>
<dbReference type="Pfam" id="PF23622">
    <property type="entry name" value="LRR_At1g61320_AtMIF1"/>
    <property type="match status" value="1"/>
</dbReference>
<keyword evidence="4" id="KW-1185">Reference proteome</keyword>
<dbReference type="Proteomes" id="UP001153555">
    <property type="component" value="Unassembled WGS sequence"/>
</dbReference>
<dbReference type="AlphaFoldDB" id="A0A9N7MGT8"/>
<proteinExistence type="predicted"/>
<dbReference type="InterPro" id="IPR036047">
    <property type="entry name" value="F-box-like_dom_sf"/>
</dbReference>
<evidence type="ECO:0000259" key="2">
    <source>
        <dbReference type="Pfam" id="PF23622"/>
    </source>
</evidence>
<accession>A0A9N7MGT8</accession>
<reference evidence="3" key="1">
    <citation type="submission" date="2019-12" db="EMBL/GenBank/DDBJ databases">
        <authorList>
            <person name="Scholes J."/>
        </authorList>
    </citation>
    <scope>NUCLEOTIDE SEQUENCE</scope>
</reference>
<feature type="domain" description="F-box" evidence="1">
    <location>
        <begin position="13"/>
        <end position="46"/>
    </location>
</feature>